<reference evidence="1 2" key="1">
    <citation type="journal article" date="2016" name="Nat. Commun.">
        <title>Thousands of microbial genomes shed light on interconnected biogeochemical processes in an aquifer system.</title>
        <authorList>
            <person name="Anantharaman K."/>
            <person name="Brown C.T."/>
            <person name="Hug L.A."/>
            <person name="Sharon I."/>
            <person name="Castelle C.J."/>
            <person name="Probst A.J."/>
            <person name="Thomas B.C."/>
            <person name="Singh A."/>
            <person name="Wilkins M.J."/>
            <person name="Karaoz U."/>
            <person name="Brodie E.L."/>
            <person name="Williams K.H."/>
            <person name="Hubbard S.S."/>
            <person name="Banfield J.F."/>
        </authorList>
    </citation>
    <scope>NUCLEOTIDE SEQUENCE [LARGE SCALE GENOMIC DNA]</scope>
</reference>
<dbReference type="AlphaFoldDB" id="A0A1G2CJP1"/>
<organism evidence="1 2">
    <name type="scientific">Candidatus Liptonbacteria bacterium RIFCSPLOWO2_01_FULL_53_13</name>
    <dbReference type="NCBI Taxonomy" id="1798651"/>
    <lineage>
        <taxon>Bacteria</taxon>
        <taxon>Candidatus Liptoniibacteriota</taxon>
    </lineage>
</organism>
<dbReference type="Proteomes" id="UP000178348">
    <property type="component" value="Unassembled WGS sequence"/>
</dbReference>
<evidence type="ECO:0000313" key="2">
    <source>
        <dbReference type="Proteomes" id="UP000178348"/>
    </source>
</evidence>
<protein>
    <recommendedName>
        <fullName evidence="3">DUF2283 domain-containing protein</fullName>
    </recommendedName>
</protein>
<evidence type="ECO:0000313" key="1">
    <source>
        <dbReference type="EMBL" id="OGZ01467.1"/>
    </source>
</evidence>
<gene>
    <name evidence="1" type="ORF">A2946_00955</name>
</gene>
<dbReference type="InterPro" id="IPR019270">
    <property type="entry name" value="DUF2283"/>
</dbReference>
<dbReference type="EMBL" id="MHLB01000037">
    <property type="protein sequence ID" value="OGZ01467.1"/>
    <property type="molecule type" value="Genomic_DNA"/>
</dbReference>
<sequence>MANGKNKLRIKYEPEADVLSWETNAGLISHAEEAGNVVVHFTKNNIPVLVEILEASTFLGNVRRLIEKGGAERKLAMIGR</sequence>
<dbReference type="Pfam" id="PF10049">
    <property type="entry name" value="DUF2283"/>
    <property type="match status" value="1"/>
</dbReference>
<comment type="caution">
    <text evidence="1">The sequence shown here is derived from an EMBL/GenBank/DDBJ whole genome shotgun (WGS) entry which is preliminary data.</text>
</comment>
<accession>A0A1G2CJP1</accession>
<name>A0A1G2CJP1_9BACT</name>
<evidence type="ECO:0008006" key="3">
    <source>
        <dbReference type="Google" id="ProtNLM"/>
    </source>
</evidence>
<proteinExistence type="predicted"/>